<sequence>MTTLTRPEASTVPSPASAPATTVATAAVPTPPPEIESTLSRLTTHQGVTGFMVLSRPEMLVIRSGGLLFDQINNSTNTNNAQTSNSRDKSETLRKVVLMVRNFMGVIEKGVRDFDDGDELGFIRIRTKKYELMVSPSDKYVLVVLQDPSKTQ</sequence>
<reference evidence="1 2" key="1">
    <citation type="journal article" date="2018" name="Mol. Biol. Evol.">
        <title>Broad Genomic Sampling Reveals a Smut Pathogenic Ancestry of the Fungal Clade Ustilaginomycotina.</title>
        <authorList>
            <person name="Kijpornyongpan T."/>
            <person name="Mondo S.J."/>
            <person name="Barry K."/>
            <person name="Sandor L."/>
            <person name="Lee J."/>
            <person name="Lipzen A."/>
            <person name="Pangilinan J."/>
            <person name="LaButti K."/>
            <person name="Hainaut M."/>
            <person name="Henrissat B."/>
            <person name="Grigoriev I.V."/>
            <person name="Spatafora J.W."/>
            <person name="Aime M.C."/>
        </authorList>
    </citation>
    <scope>NUCLEOTIDE SEQUENCE [LARGE SCALE GENOMIC DNA]</scope>
    <source>
        <strain evidence="1 2">SA 807</strain>
    </source>
</reference>
<dbReference type="EMBL" id="KZ820119">
    <property type="protein sequence ID" value="PWN48955.1"/>
    <property type="molecule type" value="Genomic_DNA"/>
</dbReference>
<evidence type="ECO:0000313" key="1">
    <source>
        <dbReference type="EMBL" id="PWN48955.1"/>
    </source>
</evidence>
<keyword evidence="2" id="KW-1185">Reference proteome</keyword>
<evidence type="ECO:0000313" key="2">
    <source>
        <dbReference type="Proteomes" id="UP000245626"/>
    </source>
</evidence>
<proteinExistence type="predicted"/>
<accession>A0ACD0NT21</accession>
<gene>
    <name evidence="1" type="ORF">IE53DRAFT_388847</name>
</gene>
<protein>
    <submittedName>
        <fullName evidence="1">Uncharacterized protein</fullName>
    </submittedName>
</protein>
<dbReference type="Proteomes" id="UP000245626">
    <property type="component" value="Unassembled WGS sequence"/>
</dbReference>
<name>A0ACD0NT21_9BASI</name>
<organism evidence="1 2">
    <name type="scientific">Violaceomyces palustris</name>
    <dbReference type="NCBI Taxonomy" id="1673888"/>
    <lineage>
        <taxon>Eukaryota</taxon>
        <taxon>Fungi</taxon>
        <taxon>Dikarya</taxon>
        <taxon>Basidiomycota</taxon>
        <taxon>Ustilaginomycotina</taxon>
        <taxon>Ustilaginomycetes</taxon>
        <taxon>Violaceomycetales</taxon>
        <taxon>Violaceomycetaceae</taxon>
        <taxon>Violaceomyces</taxon>
    </lineage>
</organism>